<name>A0ABW1SUH8_9LACO</name>
<reference evidence="4" key="1">
    <citation type="journal article" date="2019" name="Int. J. Syst. Evol. Microbiol.">
        <title>The Global Catalogue of Microorganisms (GCM) 10K type strain sequencing project: providing services to taxonomists for standard genome sequencing and annotation.</title>
        <authorList>
            <consortium name="The Broad Institute Genomics Platform"/>
            <consortium name="The Broad Institute Genome Sequencing Center for Infectious Disease"/>
            <person name="Wu L."/>
            <person name="Ma J."/>
        </authorList>
    </citation>
    <scope>NUCLEOTIDE SEQUENCE [LARGE SCALE GENOMIC DNA]</scope>
    <source>
        <strain evidence="4">CCM 8905</strain>
    </source>
</reference>
<dbReference type="Proteomes" id="UP001596254">
    <property type="component" value="Unassembled WGS sequence"/>
</dbReference>
<evidence type="ECO:0000256" key="1">
    <source>
        <dbReference type="SAM" id="MobiDB-lite"/>
    </source>
</evidence>
<dbReference type="EMBL" id="JBHSSK010000031">
    <property type="protein sequence ID" value="MFC6208160.1"/>
    <property type="molecule type" value="Genomic_DNA"/>
</dbReference>
<keyword evidence="2" id="KW-0732">Signal</keyword>
<protein>
    <recommendedName>
        <fullName evidence="5">Surface layer protein A domain-containing protein</fullName>
    </recommendedName>
</protein>
<gene>
    <name evidence="3" type="ORF">ACFP1G_11865</name>
</gene>
<feature type="compositionally biased region" description="Basic and acidic residues" evidence="1">
    <location>
        <begin position="163"/>
        <end position="172"/>
    </location>
</feature>
<evidence type="ECO:0000256" key="2">
    <source>
        <dbReference type="SAM" id="SignalP"/>
    </source>
</evidence>
<proteinExistence type="predicted"/>
<organism evidence="3 4">
    <name type="scientific">Levilactobacillus tongjiangensis</name>
    <dbReference type="NCBI Taxonomy" id="2486023"/>
    <lineage>
        <taxon>Bacteria</taxon>
        <taxon>Bacillati</taxon>
        <taxon>Bacillota</taxon>
        <taxon>Bacilli</taxon>
        <taxon>Lactobacillales</taxon>
        <taxon>Lactobacillaceae</taxon>
        <taxon>Levilactobacillus</taxon>
    </lineage>
</organism>
<feature type="compositionally biased region" description="Low complexity" evidence="1">
    <location>
        <begin position="133"/>
        <end position="162"/>
    </location>
</feature>
<comment type="caution">
    <text evidence="3">The sequence shown here is derived from an EMBL/GenBank/DDBJ whole genome shotgun (WGS) entry which is preliminary data.</text>
</comment>
<evidence type="ECO:0000313" key="4">
    <source>
        <dbReference type="Proteomes" id="UP001596254"/>
    </source>
</evidence>
<sequence>MKRINVVFTAFAAILTLGGSLVPATPVNASAKYRRTKIVKAKKVNYVVRNKKGKTYKFRGSAKKLTLKTNHYLKNYTKSTWKRTKQTKVYRQGKKKLVYYYLTTSKHKAAGWVKKSDLKVKRAKKATAVTKTSSSAKVVKQTTTKPTKSTKNKQAAASANAKAESESKKEYYARVGTRGAGGGKMPSVWD</sequence>
<feature type="region of interest" description="Disordered" evidence="1">
    <location>
        <begin position="133"/>
        <end position="190"/>
    </location>
</feature>
<feature type="chain" id="PRO_5046950689" description="Surface layer protein A domain-containing protein" evidence="2">
    <location>
        <begin position="25"/>
        <end position="190"/>
    </location>
</feature>
<dbReference type="RefSeq" id="WP_125694911.1">
    <property type="nucleotide sequence ID" value="NZ_JBHSSK010000031.1"/>
</dbReference>
<evidence type="ECO:0000313" key="3">
    <source>
        <dbReference type="EMBL" id="MFC6208160.1"/>
    </source>
</evidence>
<accession>A0ABW1SUH8</accession>
<feature type="signal peptide" evidence="2">
    <location>
        <begin position="1"/>
        <end position="24"/>
    </location>
</feature>
<keyword evidence="4" id="KW-1185">Reference proteome</keyword>
<evidence type="ECO:0008006" key="5">
    <source>
        <dbReference type="Google" id="ProtNLM"/>
    </source>
</evidence>